<dbReference type="AlphaFoldDB" id="A0A1D9P2B9"/>
<dbReference type="KEGG" id="bhu:bhn_I1687"/>
<dbReference type="Proteomes" id="UP000179284">
    <property type="component" value="Chromosome I"/>
</dbReference>
<proteinExistence type="predicted"/>
<evidence type="ECO:0000313" key="2">
    <source>
        <dbReference type="Proteomes" id="UP000179284"/>
    </source>
</evidence>
<organism evidence="1 2">
    <name type="scientific">Butyrivibrio hungatei</name>
    <dbReference type="NCBI Taxonomy" id="185008"/>
    <lineage>
        <taxon>Bacteria</taxon>
        <taxon>Bacillati</taxon>
        <taxon>Bacillota</taxon>
        <taxon>Clostridia</taxon>
        <taxon>Lachnospirales</taxon>
        <taxon>Lachnospiraceae</taxon>
        <taxon>Butyrivibrio</taxon>
    </lineage>
</organism>
<name>A0A1D9P2B9_9FIRM</name>
<sequence length="99" mass="11437">MEVYVENNVTGAGRWLAIPQNSSTLMYELIKHKLSSNGEYQLTYIKLDNFDIQPCVGNLFILNKKLSKYIKLPEKVQSTIYEYSFNNGITFEEAICTFL</sequence>
<accession>A0A1D9P2B9</accession>
<evidence type="ECO:0000313" key="1">
    <source>
        <dbReference type="EMBL" id="AOZ96720.1"/>
    </source>
</evidence>
<dbReference type="RefSeq" id="WP_148661934.1">
    <property type="nucleotide sequence ID" value="NZ_CP017831.1"/>
</dbReference>
<protein>
    <submittedName>
        <fullName evidence="1">Uncharacterized protein</fullName>
    </submittedName>
</protein>
<dbReference type="EMBL" id="CP017831">
    <property type="protein sequence ID" value="AOZ96720.1"/>
    <property type="molecule type" value="Genomic_DNA"/>
</dbReference>
<gene>
    <name evidence="1" type="ORF">bhn_I1687</name>
</gene>
<reference evidence="2" key="1">
    <citation type="submission" date="2016-10" db="EMBL/GenBank/DDBJ databases">
        <title>The complete genome sequence of the rumen bacterium Butyrivibrio hungatei MB2003.</title>
        <authorList>
            <person name="Palevich N."/>
            <person name="Kelly W.J."/>
            <person name="Leahy S.C."/>
            <person name="Altermann E."/>
            <person name="Rakonjac J."/>
            <person name="Attwood G.T."/>
        </authorList>
    </citation>
    <scope>NUCLEOTIDE SEQUENCE [LARGE SCALE GENOMIC DNA]</scope>
    <source>
        <strain evidence="2">MB2003</strain>
    </source>
</reference>
<keyword evidence="2" id="KW-1185">Reference proteome</keyword>